<dbReference type="Pfam" id="PF01476">
    <property type="entry name" value="LysM"/>
    <property type="match status" value="1"/>
</dbReference>
<keyword evidence="2" id="KW-0812">Transmembrane</keyword>
<proteinExistence type="predicted"/>
<feature type="compositionally biased region" description="Polar residues" evidence="1">
    <location>
        <begin position="409"/>
        <end position="428"/>
    </location>
</feature>
<gene>
    <name evidence="4" type="ORF">NBRC116598_32710</name>
</gene>
<feature type="compositionally biased region" description="Low complexity" evidence="1">
    <location>
        <begin position="319"/>
        <end position="333"/>
    </location>
</feature>
<feature type="transmembrane region" description="Helical" evidence="2">
    <location>
        <begin position="12"/>
        <end position="36"/>
    </location>
</feature>
<name>A0ABQ0APL0_9RHOB</name>
<sequence length="618" mass="62671">MAGTGVTGGLSSLALGGTVATVVVVGGATMAWLGVFDTSEGTRATRDDGSKTVAISPSATPPVVIEGLSQKPDPAVDETAAPTSDGAEAQQLASADTPELNDATGAQTGTTAEAAQSDEPEQSAALAAPEPETTRQAVAQGQNETADQSAEAPLFDAPMLDLVRVGPSGETVIAGRATPGLLVEVLLDGAVIEQVEVPAGGDFAALAQLPPSTQARVISLRASALGQERFSDSSFIVAPVAPLPAVNPAPVVIAEAVPQSGQVAAATTQGAETTVAKAPSEEPAQHGVTSAEETAGATVATAPETAAVQAEANQDAVTLAQESQAQETLAQETQAKETQAKETPAQDTLSQVTLAQEEPPESTEPQEGVLTAQVPQGIASGAPRAPDSTAPAAVVASPEPRQVADATTAVAQPDTTNPGSAEQATVAQTEPAPQPKATQVAVLRADADGVTLVQPIAQKPQGKVVLDTISYSDSGEVQLAGRAGAASNILVYLDNTPAGQFAAAENGNWGGGLEAVEPGVYTLRLDEVNDAGKVLSRMETPFKREAPEVLQPPVAEGATGEAAPLVRAVTVQEGDTLWAISQQRYGSGFLYVRVFEANNSAIRDPDLIYPGQVFTLPE</sequence>
<evidence type="ECO:0000259" key="3">
    <source>
        <dbReference type="PROSITE" id="PS51782"/>
    </source>
</evidence>
<evidence type="ECO:0000256" key="2">
    <source>
        <dbReference type="SAM" id="Phobius"/>
    </source>
</evidence>
<dbReference type="RefSeq" id="WP_353401591.1">
    <property type="nucleotide sequence ID" value="NZ_BAABWU010000015.1"/>
</dbReference>
<dbReference type="InterPro" id="IPR018392">
    <property type="entry name" value="LysM"/>
</dbReference>
<reference evidence="4 5" key="1">
    <citation type="submission" date="2024-04" db="EMBL/GenBank/DDBJ databases">
        <title>Draft genome sequence of Pseudophaeobacter arcticus NBRC 116598.</title>
        <authorList>
            <person name="Miyakawa T."/>
            <person name="Kusuya Y."/>
            <person name="Miura T."/>
        </authorList>
    </citation>
    <scope>NUCLEOTIDE SEQUENCE [LARGE SCALE GENOMIC DNA]</scope>
    <source>
        <strain evidence="4 5">SU-CL00105</strain>
    </source>
</reference>
<protein>
    <recommendedName>
        <fullName evidence="3">LysM domain-containing protein</fullName>
    </recommendedName>
</protein>
<evidence type="ECO:0000313" key="4">
    <source>
        <dbReference type="EMBL" id="GAA6197826.1"/>
    </source>
</evidence>
<feature type="domain" description="LysM" evidence="3">
    <location>
        <begin position="567"/>
        <end position="616"/>
    </location>
</feature>
<dbReference type="Gene3D" id="3.10.350.10">
    <property type="entry name" value="LysM domain"/>
    <property type="match status" value="1"/>
</dbReference>
<dbReference type="InterPro" id="IPR036779">
    <property type="entry name" value="LysM_dom_sf"/>
</dbReference>
<dbReference type="PROSITE" id="PS51782">
    <property type="entry name" value="LYSM"/>
    <property type="match status" value="1"/>
</dbReference>
<dbReference type="EMBL" id="BAABWU010000015">
    <property type="protein sequence ID" value="GAA6197826.1"/>
    <property type="molecule type" value="Genomic_DNA"/>
</dbReference>
<keyword evidence="2" id="KW-0472">Membrane</keyword>
<feature type="compositionally biased region" description="Low complexity" evidence="1">
    <location>
        <begin position="103"/>
        <end position="115"/>
    </location>
</feature>
<feature type="compositionally biased region" description="Polar residues" evidence="1">
    <location>
        <begin position="134"/>
        <end position="148"/>
    </location>
</feature>
<feature type="region of interest" description="Disordered" evidence="1">
    <location>
        <begin position="40"/>
        <end position="149"/>
    </location>
</feature>
<keyword evidence="5" id="KW-1185">Reference proteome</keyword>
<keyword evidence="2" id="KW-1133">Transmembrane helix</keyword>
<accession>A0ABQ0APL0</accession>
<dbReference type="SMART" id="SM00257">
    <property type="entry name" value="LysM"/>
    <property type="match status" value="1"/>
</dbReference>
<feature type="region of interest" description="Disordered" evidence="1">
    <location>
        <begin position="268"/>
        <end position="296"/>
    </location>
</feature>
<dbReference type="Proteomes" id="UP001441944">
    <property type="component" value="Unassembled WGS sequence"/>
</dbReference>
<comment type="caution">
    <text evidence="4">The sequence shown here is derived from an EMBL/GenBank/DDBJ whole genome shotgun (WGS) entry which is preliminary data.</text>
</comment>
<organism evidence="4 5">
    <name type="scientific">Pseudophaeobacter arcticus</name>
    <dbReference type="NCBI Taxonomy" id="385492"/>
    <lineage>
        <taxon>Bacteria</taxon>
        <taxon>Pseudomonadati</taxon>
        <taxon>Pseudomonadota</taxon>
        <taxon>Alphaproteobacteria</taxon>
        <taxon>Rhodobacterales</taxon>
        <taxon>Paracoccaceae</taxon>
        <taxon>Pseudophaeobacter</taxon>
    </lineage>
</organism>
<evidence type="ECO:0000313" key="5">
    <source>
        <dbReference type="Proteomes" id="UP001441944"/>
    </source>
</evidence>
<feature type="compositionally biased region" description="Polar residues" evidence="1">
    <location>
        <begin position="345"/>
        <end position="354"/>
    </location>
</feature>
<evidence type="ECO:0000256" key="1">
    <source>
        <dbReference type="SAM" id="MobiDB-lite"/>
    </source>
</evidence>
<dbReference type="CDD" id="cd00118">
    <property type="entry name" value="LysM"/>
    <property type="match status" value="1"/>
</dbReference>
<feature type="region of interest" description="Disordered" evidence="1">
    <location>
        <begin position="308"/>
        <end position="435"/>
    </location>
</feature>